<dbReference type="RefSeq" id="XP_033170824.1">
    <property type="nucleotide sequence ID" value="XM_033314933.1"/>
</dbReference>
<dbReference type="GeneID" id="117147858"/>
<feature type="region of interest" description="Disordered" evidence="1">
    <location>
        <begin position="119"/>
        <end position="139"/>
    </location>
</feature>
<organism evidence="2 3">
    <name type="scientific">Drosophila mauritiana</name>
    <name type="common">Fruit fly</name>
    <dbReference type="NCBI Taxonomy" id="7226"/>
    <lineage>
        <taxon>Eukaryota</taxon>
        <taxon>Metazoa</taxon>
        <taxon>Ecdysozoa</taxon>
        <taxon>Arthropoda</taxon>
        <taxon>Hexapoda</taxon>
        <taxon>Insecta</taxon>
        <taxon>Pterygota</taxon>
        <taxon>Neoptera</taxon>
        <taxon>Endopterygota</taxon>
        <taxon>Diptera</taxon>
        <taxon>Brachycera</taxon>
        <taxon>Muscomorpha</taxon>
        <taxon>Ephydroidea</taxon>
        <taxon>Drosophilidae</taxon>
        <taxon>Drosophila</taxon>
        <taxon>Sophophora</taxon>
    </lineage>
</organism>
<sequence length="139" mass="16060">MLSKVVLKSKGVTLNLFKYVAGYRFIMENNNDLRGVDLGLSRADMLEQLEKRLIFPPAGKDMTLERLEDIYRTFIVFKPKGERKQRIPSPNPDFNNNSNSFEIEQLSERIKSVVIVGQKRAHGEKNSDDQAKQIKIDQY</sequence>
<protein>
    <submittedName>
        <fullName evidence="3">Uncharacterized protein LOC117147858</fullName>
    </submittedName>
</protein>
<dbReference type="Proteomes" id="UP000515162">
    <property type="component" value="Chromosome X"/>
</dbReference>
<dbReference type="AlphaFoldDB" id="A0A6P8L4Q2"/>
<gene>
    <name evidence="3" type="primary">LOC117147858</name>
</gene>
<reference evidence="3" key="1">
    <citation type="submission" date="2025-08" db="UniProtKB">
        <authorList>
            <consortium name="RefSeq"/>
        </authorList>
    </citation>
    <scope>IDENTIFICATION</scope>
    <source>
        <strain evidence="3">Mau12</strain>
        <tissue evidence="3">Whole Body</tissue>
    </source>
</reference>
<evidence type="ECO:0000313" key="3">
    <source>
        <dbReference type="RefSeq" id="XP_033170824.1"/>
    </source>
</evidence>
<keyword evidence="2" id="KW-1185">Reference proteome</keyword>
<accession>A0A6P8L4Q2</accession>
<name>A0A6P8L4Q2_DROMA</name>
<evidence type="ECO:0000256" key="1">
    <source>
        <dbReference type="SAM" id="MobiDB-lite"/>
    </source>
</evidence>
<evidence type="ECO:0000313" key="2">
    <source>
        <dbReference type="Proteomes" id="UP000515162"/>
    </source>
</evidence>
<feature type="compositionally biased region" description="Basic and acidic residues" evidence="1">
    <location>
        <begin position="121"/>
        <end position="139"/>
    </location>
</feature>
<proteinExistence type="predicted"/>